<feature type="region of interest" description="Disordered" evidence="1">
    <location>
        <begin position="160"/>
        <end position="179"/>
    </location>
</feature>
<dbReference type="Proteomes" id="UP000308760">
    <property type="component" value="Unassembled WGS sequence"/>
</dbReference>
<organism evidence="3 4">
    <name type="scientific">Glycomyces buryatensis</name>
    <dbReference type="NCBI Taxonomy" id="2570927"/>
    <lineage>
        <taxon>Bacteria</taxon>
        <taxon>Bacillati</taxon>
        <taxon>Actinomycetota</taxon>
        <taxon>Actinomycetes</taxon>
        <taxon>Glycomycetales</taxon>
        <taxon>Glycomycetaceae</taxon>
        <taxon>Glycomyces</taxon>
    </lineage>
</organism>
<sequence>MKGVLMSGVFISYRAVNDGYAAPLVHKGLVPVFGEDRVFFDPETVKAGDDVPERIRRRLRASTVLIVEIGPNWFEVKDIDGNRRLDNWKDFVRWEVRKAFKWNLHVVPVLLDGAEFPADPQLPKDIAALARKKRMRLRREHTEADLAALVVEMKRFVPTLPQTDGSTNGGSPSATTVVDQRRSMRVKGGVKNSILSQGDVNVRRFR</sequence>
<keyword evidence="4" id="KW-1185">Reference proteome</keyword>
<feature type="compositionally biased region" description="Polar residues" evidence="1">
    <location>
        <begin position="160"/>
        <end position="178"/>
    </location>
</feature>
<dbReference type="GO" id="GO:0007165">
    <property type="term" value="P:signal transduction"/>
    <property type="evidence" value="ECO:0007669"/>
    <property type="project" value="InterPro"/>
</dbReference>
<dbReference type="InterPro" id="IPR035897">
    <property type="entry name" value="Toll_tir_struct_dom_sf"/>
</dbReference>
<dbReference type="SUPFAM" id="SSF52200">
    <property type="entry name" value="Toll/Interleukin receptor TIR domain"/>
    <property type="match status" value="1"/>
</dbReference>
<gene>
    <name evidence="3" type="ORF">FAB82_07735</name>
</gene>
<evidence type="ECO:0000313" key="4">
    <source>
        <dbReference type="Proteomes" id="UP000308760"/>
    </source>
</evidence>
<dbReference type="OrthoDB" id="3654490at2"/>
<evidence type="ECO:0000313" key="3">
    <source>
        <dbReference type="EMBL" id="THV42124.1"/>
    </source>
</evidence>
<evidence type="ECO:0000256" key="1">
    <source>
        <dbReference type="SAM" id="MobiDB-lite"/>
    </source>
</evidence>
<name>A0A4S8QN18_9ACTN</name>
<protein>
    <submittedName>
        <fullName evidence="3">TIR domain-containing protein</fullName>
    </submittedName>
</protein>
<feature type="domain" description="TIR" evidence="2">
    <location>
        <begin position="9"/>
        <end position="148"/>
    </location>
</feature>
<dbReference type="EMBL" id="STGY01000029">
    <property type="protein sequence ID" value="THV42124.1"/>
    <property type="molecule type" value="Genomic_DNA"/>
</dbReference>
<dbReference type="Gene3D" id="3.40.50.10140">
    <property type="entry name" value="Toll/interleukin-1 receptor homology (TIR) domain"/>
    <property type="match status" value="1"/>
</dbReference>
<comment type="caution">
    <text evidence="3">The sequence shown here is derived from an EMBL/GenBank/DDBJ whole genome shotgun (WGS) entry which is preliminary data.</text>
</comment>
<proteinExistence type="predicted"/>
<dbReference type="AlphaFoldDB" id="A0A4S8QN18"/>
<reference evidence="4" key="1">
    <citation type="submission" date="2019-04" db="EMBL/GenBank/DDBJ databases">
        <title>Nocardioides xinjiangensis sp. nov.</title>
        <authorList>
            <person name="Liu S."/>
        </authorList>
    </citation>
    <scope>NUCLEOTIDE SEQUENCE [LARGE SCALE GENOMIC DNA]</scope>
    <source>
        <strain evidence="4">18</strain>
    </source>
</reference>
<accession>A0A4S8QN18</accession>
<dbReference type="InterPro" id="IPR000157">
    <property type="entry name" value="TIR_dom"/>
</dbReference>
<evidence type="ECO:0000259" key="2">
    <source>
        <dbReference type="Pfam" id="PF13676"/>
    </source>
</evidence>
<reference evidence="3 4" key="2">
    <citation type="submission" date="2019-05" db="EMBL/GenBank/DDBJ databases">
        <title>Glycomyces buryatensis sp. nov.</title>
        <authorList>
            <person name="Nikitina E."/>
        </authorList>
    </citation>
    <scope>NUCLEOTIDE SEQUENCE [LARGE SCALE GENOMIC DNA]</scope>
    <source>
        <strain evidence="3 4">18</strain>
    </source>
</reference>
<dbReference type="Pfam" id="PF13676">
    <property type="entry name" value="TIR_2"/>
    <property type="match status" value="1"/>
</dbReference>